<dbReference type="AlphaFoldDB" id="A0A0A0BG24"/>
<organism evidence="4 5">
    <name type="scientific">Methylophaga thiooxydans</name>
    <dbReference type="NCBI Taxonomy" id="392484"/>
    <lineage>
        <taxon>Bacteria</taxon>
        <taxon>Pseudomonadati</taxon>
        <taxon>Pseudomonadota</taxon>
        <taxon>Gammaproteobacteria</taxon>
        <taxon>Thiotrichales</taxon>
        <taxon>Piscirickettsiaceae</taxon>
        <taxon>Methylophaga</taxon>
    </lineage>
</organism>
<name>A0A0A0BG24_9GAMM</name>
<evidence type="ECO:0000313" key="5">
    <source>
        <dbReference type="Proteomes" id="UP000029999"/>
    </source>
</evidence>
<gene>
    <name evidence="4" type="ORF">LP43_1099</name>
</gene>
<keyword evidence="2" id="KW-0732">Signal</keyword>
<dbReference type="EMBL" id="JRQD01000002">
    <property type="protein sequence ID" value="KGM07488.1"/>
    <property type="molecule type" value="Genomic_DNA"/>
</dbReference>
<feature type="region of interest" description="Disordered" evidence="1">
    <location>
        <begin position="141"/>
        <end position="176"/>
    </location>
</feature>
<feature type="domain" description="YncI copper-binding" evidence="3">
    <location>
        <begin position="19"/>
        <end position="158"/>
    </location>
</feature>
<dbReference type="InterPro" id="IPR012533">
    <property type="entry name" value="YcnI-copper_dom"/>
</dbReference>
<feature type="signal peptide" evidence="2">
    <location>
        <begin position="1"/>
        <end position="20"/>
    </location>
</feature>
<feature type="chain" id="PRO_5001959258" evidence="2">
    <location>
        <begin position="21"/>
        <end position="190"/>
    </location>
</feature>
<evidence type="ECO:0000256" key="1">
    <source>
        <dbReference type="SAM" id="MobiDB-lite"/>
    </source>
</evidence>
<accession>A0A0A0BG24</accession>
<dbReference type="InterPro" id="IPR038507">
    <property type="entry name" value="YcnI-like_sf"/>
</dbReference>
<evidence type="ECO:0000313" key="4">
    <source>
        <dbReference type="EMBL" id="KGM07488.1"/>
    </source>
</evidence>
<dbReference type="RefSeq" id="WP_036312814.1">
    <property type="nucleotide sequence ID" value="NZ_JRQD01000002.1"/>
</dbReference>
<reference evidence="4 5" key="1">
    <citation type="submission" date="2014-09" db="EMBL/GenBank/DDBJ databases">
        <authorList>
            <person name="Grob C."/>
            <person name="Taubert M."/>
            <person name="Howat A.M."/>
            <person name="Burns O.J."/>
            <person name="Dixon J.L."/>
            <person name="Chen Y."/>
            <person name="Murrell J.C."/>
        </authorList>
    </citation>
    <scope>NUCLEOTIDE SEQUENCE [LARGE SCALE GENOMIC DNA]</scope>
    <source>
        <strain evidence="4">L4</strain>
    </source>
</reference>
<protein>
    <submittedName>
        <fullName evidence="4">YcnI</fullName>
    </submittedName>
</protein>
<dbReference type="CDD" id="cd08545">
    <property type="entry name" value="YcnI_like"/>
    <property type="match status" value="1"/>
</dbReference>
<dbReference type="STRING" id="392484.LP43_1099"/>
<dbReference type="Gene3D" id="2.60.40.2230">
    <property type="entry name" value="Uncharacterised protein YcnI-like PF07987, DUF1775"/>
    <property type="match status" value="1"/>
</dbReference>
<dbReference type="Proteomes" id="UP000029999">
    <property type="component" value="Unassembled WGS sequence"/>
</dbReference>
<comment type="caution">
    <text evidence="4">The sequence shown here is derived from an EMBL/GenBank/DDBJ whole genome shotgun (WGS) entry which is preliminary data.</text>
</comment>
<sequence length="190" mass="20855">MNKIFPLLMLALPVVANAHAVIEQKDAESGSFYKGVISISHGCDGSATTKVTIDIPYGVRDTKPMPKPGWKLDVVRSELSKPYLSNHKTVTEDVTQISWYGNTLESDHFDEFIFRGQIGVGTGTRLYFPVKQECVVGERHWNQTPDSKPSPHEQHGDHAGHTGHTGHGGSKLEYPAPVVRVIDGTGGHHH</sequence>
<evidence type="ECO:0000256" key="2">
    <source>
        <dbReference type="SAM" id="SignalP"/>
    </source>
</evidence>
<proteinExistence type="predicted"/>
<dbReference type="Pfam" id="PF07987">
    <property type="entry name" value="DUF1775"/>
    <property type="match status" value="1"/>
</dbReference>
<feature type="compositionally biased region" description="Basic and acidic residues" evidence="1">
    <location>
        <begin position="149"/>
        <end position="160"/>
    </location>
</feature>
<evidence type="ECO:0000259" key="3">
    <source>
        <dbReference type="Pfam" id="PF07987"/>
    </source>
</evidence>